<keyword evidence="3 7" id="KW-0540">Nuclease</keyword>
<evidence type="ECO:0000256" key="7">
    <source>
        <dbReference type="HAMAP-Rule" id="MF_00227"/>
    </source>
</evidence>
<gene>
    <name evidence="7 9" type="primary">rnpA</name>
    <name evidence="9" type="ORF">JM946_05115</name>
</gene>
<dbReference type="NCBIfam" id="TIGR00188">
    <property type="entry name" value="rnpA"/>
    <property type="match status" value="1"/>
</dbReference>
<evidence type="ECO:0000256" key="4">
    <source>
        <dbReference type="ARBA" id="ARBA00022759"/>
    </source>
</evidence>
<dbReference type="InterPro" id="IPR020568">
    <property type="entry name" value="Ribosomal_Su5_D2-typ_SF"/>
</dbReference>
<dbReference type="SUPFAM" id="SSF54211">
    <property type="entry name" value="Ribosomal protein S5 domain 2-like"/>
    <property type="match status" value="1"/>
</dbReference>
<comment type="catalytic activity">
    <reaction evidence="7">
        <text>Endonucleolytic cleavage of RNA, removing 5'-extranucleotides from tRNA precursor.</text>
        <dbReference type="EC" id="3.1.26.5"/>
    </reaction>
</comment>
<dbReference type="PANTHER" id="PTHR33992">
    <property type="entry name" value="RIBONUCLEASE P PROTEIN COMPONENT"/>
    <property type="match status" value="1"/>
</dbReference>
<dbReference type="PANTHER" id="PTHR33992:SF1">
    <property type="entry name" value="RIBONUCLEASE P PROTEIN COMPONENT"/>
    <property type="match status" value="1"/>
</dbReference>
<evidence type="ECO:0000256" key="6">
    <source>
        <dbReference type="ARBA" id="ARBA00022884"/>
    </source>
</evidence>
<comment type="function">
    <text evidence="1 7">RNaseP catalyzes the removal of the 5'-leader sequence from pre-tRNA to produce the mature 5'-terminus. It can also cleave other RNA substrates such as 4.5S RNA. The protein component plays an auxiliary but essential role in vivo by binding to the 5'-leader sequence and broadening the substrate specificity of the ribozyme.</text>
</comment>
<dbReference type="GO" id="GO:0004526">
    <property type="term" value="F:ribonuclease P activity"/>
    <property type="evidence" value="ECO:0007669"/>
    <property type="project" value="UniProtKB-EC"/>
</dbReference>
<comment type="similarity">
    <text evidence="7">Belongs to the RnpA family.</text>
</comment>
<evidence type="ECO:0000256" key="1">
    <source>
        <dbReference type="ARBA" id="ARBA00002663"/>
    </source>
</evidence>
<sequence length="122" mass="13876">MPAPARPFQPAQRLRHKSEFDRVYRDSRRSTDACFAILTRNSGGSIPRLGLSIAARTIGNAVRRNRIKRLIRESFRQHQHELPAVDIVVNARSGARDADNATIVRSLEKHWRTVIKQCAPPQ</sequence>
<dbReference type="PROSITE" id="PS00648">
    <property type="entry name" value="RIBONUCLEASE_P"/>
    <property type="match status" value="1"/>
</dbReference>
<comment type="subunit">
    <text evidence="7">Consists of a catalytic RNA component (M1 or rnpB) and a protein subunit.</text>
</comment>
<evidence type="ECO:0000256" key="2">
    <source>
        <dbReference type="ARBA" id="ARBA00022694"/>
    </source>
</evidence>
<keyword evidence="4 7" id="KW-0255">Endonuclease</keyword>
<evidence type="ECO:0000313" key="9">
    <source>
        <dbReference type="EMBL" id="MBM0104111.1"/>
    </source>
</evidence>
<keyword evidence="5 7" id="KW-0378">Hydrolase</keyword>
<keyword evidence="10" id="KW-1185">Reference proteome</keyword>
<keyword evidence="6 7" id="KW-0694">RNA-binding</keyword>
<comment type="caution">
    <text evidence="9">The sequence shown here is derived from an EMBL/GenBank/DDBJ whole genome shotgun (WGS) entry which is preliminary data.</text>
</comment>
<evidence type="ECO:0000256" key="8">
    <source>
        <dbReference type="NCBIfam" id="TIGR00188"/>
    </source>
</evidence>
<dbReference type="EMBL" id="JAEVLS010000001">
    <property type="protein sequence ID" value="MBM0104111.1"/>
    <property type="molecule type" value="Genomic_DNA"/>
</dbReference>
<organism evidence="9 10">
    <name type="scientific">Steroidobacter gossypii</name>
    <dbReference type="NCBI Taxonomy" id="2805490"/>
    <lineage>
        <taxon>Bacteria</taxon>
        <taxon>Pseudomonadati</taxon>
        <taxon>Pseudomonadota</taxon>
        <taxon>Gammaproteobacteria</taxon>
        <taxon>Steroidobacterales</taxon>
        <taxon>Steroidobacteraceae</taxon>
        <taxon>Steroidobacter</taxon>
    </lineage>
</organism>
<keyword evidence="2 7" id="KW-0819">tRNA processing</keyword>
<reference evidence="9 10" key="1">
    <citation type="journal article" date="2021" name="Int. J. Syst. Evol. Microbiol.">
        <title>Steroidobacter gossypii sp. nov., isolated from soil of cotton cropping field.</title>
        <authorList>
            <person name="Huang R."/>
            <person name="Yang S."/>
            <person name="Zhen C."/>
            <person name="Liu W."/>
        </authorList>
    </citation>
    <scope>NUCLEOTIDE SEQUENCE [LARGE SCALE GENOMIC DNA]</scope>
    <source>
        <strain evidence="9 10">S1-65</strain>
    </source>
</reference>
<dbReference type="HAMAP" id="MF_00227">
    <property type="entry name" value="RNase_P"/>
    <property type="match status" value="1"/>
</dbReference>
<dbReference type="Gene3D" id="3.30.230.10">
    <property type="match status" value="1"/>
</dbReference>
<dbReference type="InterPro" id="IPR020539">
    <property type="entry name" value="RNase_P_CS"/>
</dbReference>
<dbReference type="EC" id="3.1.26.5" evidence="7 8"/>
<dbReference type="InterPro" id="IPR000100">
    <property type="entry name" value="RNase_P"/>
</dbReference>
<accession>A0ABS1WT00</accession>
<evidence type="ECO:0000256" key="3">
    <source>
        <dbReference type="ARBA" id="ARBA00022722"/>
    </source>
</evidence>
<dbReference type="Proteomes" id="UP000661077">
    <property type="component" value="Unassembled WGS sequence"/>
</dbReference>
<evidence type="ECO:0000256" key="5">
    <source>
        <dbReference type="ARBA" id="ARBA00022801"/>
    </source>
</evidence>
<dbReference type="InterPro" id="IPR014721">
    <property type="entry name" value="Ribsml_uS5_D2-typ_fold_subgr"/>
</dbReference>
<dbReference type="Pfam" id="PF00825">
    <property type="entry name" value="Ribonuclease_P"/>
    <property type="match status" value="1"/>
</dbReference>
<proteinExistence type="inferred from homology"/>
<name>A0ABS1WT00_9GAMM</name>
<evidence type="ECO:0000313" key="10">
    <source>
        <dbReference type="Proteomes" id="UP000661077"/>
    </source>
</evidence>
<protein>
    <recommendedName>
        <fullName evidence="7 8">Ribonuclease P protein component</fullName>
        <shortName evidence="7">RNase P protein</shortName>
        <shortName evidence="7">RNaseP protein</shortName>
        <ecNumber evidence="7 8">3.1.26.5</ecNumber>
    </recommendedName>
    <alternativeName>
        <fullName evidence="7">Protein C5</fullName>
    </alternativeName>
</protein>